<evidence type="ECO:0000313" key="2">
    <source>
        <dbReference type="Proteomes" id="UP000789920"/>
    </source>
</evidence>
<name>A0ACA9PK66_9GLOM</name>
<dbReference type="Proteomes" id="UP000789920">
    <property type="component" value="Unassembled WGS sequence"/>
</dbReference>
<evidence type="ECO:0000313" key="1">
    <source>
        <dbReference type="EMBL" id="CAG8712190.1"/>
    </source>
</evidence>
<organism evidence="1 2">
    <name type="scientific">Racocetra persica</name>
    <dbReference type="NCBI Taxonomy" id="160502"/>
    <lineage>
        <taxon>Eukaryota</taxon>
        <taxon>Fungi</taxon>
        <taxon>Fungi incertae sedis</taxon>
        <taxon>Mucoromycota</taxon>
        <taxon>Glomeromycotina</taxon>
        <taxon>Glomeromycetes</taxon>
        <taxon>Diversisporales</taxon>
        <taxon>Gigasporaceae</taxon>
        <taxon>Racocetra</taxon>
    </lineage>
</organism>
<feature type="non-terminal residue" evidence="1">
    <location>
        <position position="1"/>
    </location>
</feature>
<keyword evidence="2" id="KW-1185">Reference proteome</keyword>
<dbReference type="EMBL" id="CAJVQC010021191">
    <property type="protein sequence ID" value="CAG8712190.1"/>
    <property type="molecule type" value="Genomic_DNA"/>
</dbReference>
<gene>
    <name evidence="1" type="ORF">RPERSI_LOCUS10620</name>
</gene>
<accession>A0ACA9PK66</accession>
<comment type="caution">
    <text evidence="1">The sequence shown here is derived from an EMBL/GenBank/DDBJ whole genome shotgun (WGS) entry which is preliminary data.</text>
</comment>
<proteinExistence type="predicted"/>
<reference evidence="1" key="1">
    <citation type="submission" date="2021-06" db="EMBL/GenBank/DDBJ databases">
        <authorList>
            <person name="Kallberg Y."/>
            <person name="Tangrot J."/>
            <person name="Rosling A."/>
        </authorList>
    </citation>
    <scope>NUCLEOTIDE SEQUENCE</scope>
    <source>
        <strain evidence="1">MA461A</strain>
    </source>
</reference>
<protein>
    <submittedName>
        <fullName evidence="1">13019_t:CDS:1</fullName>
    </submittedName>
</protein>
<sequence length="54" mass="5856">NTVYETTANRHTLFEKSLLIDSDLVVVPADYPTILANAGCILTANQTCDIIDTS</sequence>
<feature type="non-terminal residue" evidence="1">
    <location>
        <position position="54"/>
    </location>
</feature>